<gene>
    <name evidence="1" type="ORF">M8542_01780</name>
</gene>
<evidence type="ECO:0008006" key="3">
    <source>
        <dbReference type="Google" id="ProtNLM"/>
    </source>
</evidence>
<dbReference type="Proteomes" id="UP001144096">
    <property type="component" value="Unassembled WGS sequence"/>
</dbReference>
<dbReference type="AlphaFoldDB" id="A0A9X2SGA2"/>
<protein>
    <recommendedName>
        <fullName evidence="3">Transcriptional regulator</fullName>
    </recommendedName>
</protein>
<keyword evidence="2" id="KW-1185">Reference proteome</keyword>
<dbReference type="EMBL" id="JAMXQV010000001">
    <property type="protein sequence ID" value="MCR6481537.1"/>
    <property type="molecule type" value="Genomic_DNA"/>
</dbReference>
<organism evidence="1 2">
    <name type="scientific">Amycolatopsis iheyensis</name>
    <dbReference type="NCBI Taxonomy" id="2945988"/>
    <lineage>
        <taxon>Bacteria</taxon>
        <taxon>Bacillati</taxon>
        <taxon>Actinomycetota</taxon>
        <taxon>Actinomycetes</taxon>
        <taxon>Pseudonocardiales</taxon>
        <taxon>Pseudonocardiaceae</taxon>
        <taxon>Amycolatopsis</taxon>
    </lineage>
</organism>
<proteinExistence type="predicted"/>
<evidence type="ECO:0000313" key="1">
    <source>
        <dbReference type="EMBL" id="MCR6481537.1"/>
    </source>
</evidence>
<reference evidence="1" key="1">
    <citation type="submission" date="2022-06" db="EMBL/GenBank/DDBJ databases">
        <title>Amycolatopsis iheyaensis sp. nov., a new species of the genus Amycolatopsis isolated from soil in Iheya island, Japan.</title>
        <authorList>
            <person name="Ngamcharungchit C."/>
            <person name="Kanto H."/>
            <person name="Take A."/>
            <person name="Intra B."/>
            <person name="Matsumoto A."/>
            <person name="Panbangred W."/>
            <person name="Inahashi Y."/>
        </authorList>
    </citation>
    <scope>NUCLEOTIDE SEQUENCE</scope>
    <source>
        <strain evidence="1">OK19-0408</strain>
    </source>
</reference>
<dbReference type="RefSeq" id="WP_257918176.1">
    <property type="nucleotide sequence ID" value="NZ_JAMXQV010000001.1"/>
</dbReference>
<sequence length="288" mass="31182">MKMEQAFELLSAFTAEQWGMVTSRQAKGLGVDAVTLHRLTNARFLESVRRGVHAATSAAAGPAREEQAVWLALNPATPGWERPLLDPDGGVVSHQSAARLHGLGELVNSRLTFTVPKRRDVRDSDVWTKKASLAEEDVIVLDGLPVTTALRTVCDLLDQHIDGSHIATIIREGVQAGKLRLDRLAEHIAPYARRYGARPGDGEELLENLLSQIGLSIADLAVRPTPAATEAGLAALVKELKAIREQPVTRRQRKGVELLREALRDAGVSDAAKVLLDLANEADDEAEA</sequence>
<name>A0A9X2SGA2_9PSEU</name>
<evidence type="ECO:0000313" key="2">
    <source>
        <dbReference type="Proteomes" id="UP001144096"/>
    </source>
</evidence>
<accession>A0A9X2SGA2</accession>
<comment type="caution">
    <text evidence="1">The sequence shown here is derived from an EMBL/GenBank/DDBJ whole genome shotgun (WGS) entry which is preliminary data.</text>
</comment>